<dbReference type="AlphaFoldDB" id="A0A4R6IH32"/>
<organism evidence="1 2">
    <name type="scientific">Mycoplasma testudineum</name>
    <dbReference type="NCBI Taxonomy" id="244584"/>
    <lineage>
        <taxon>Bacteria</taxon>
        <taxon>Bacillati</taxon>
        <taxon>Mycoplasmatota</taxon>
        <taxon>Mollicutes</taxon>
        <taxon>Mycoplasmataceae</taxon>
        <taxon>Mycoplasma</taxon>
    </lineage>
</organism>
<reference evidence="1 2" key="1">
    <citation type="submission" date="2019-03" db="EMBL/GenBank/DDBJ databases">
        <title>Genomic Encyclopedia of Archaeal and Bacterial Type Strains, Phase II (KMG-II): from individual species to whole genera.</title>
        <authorList>
            <person name="Goeker M."/>
        </authorList>
    </citation>
    <scope>NUCLEOTIDE SEQUENCE [LARGE SCALE GENOMIC DNA]</scope>
    <source>
        <strain evidence="1 2">ATCC 700618</strain>
    </source>
</reference>
<evidence type="ECO:0000313" key="2">
    <source>
        <dbReference type="Proteomes" id="UP000295518"/>
    </source>
</evidence>
<gene>
    <name evidence="1" type="ORF">EI74_0087</name>
</gene>
<dbReference type="Proteomes" id="UP000295518">
    <property type="component" value="Unassembled WGS sequence"/>
</dbReference>
<dbReference type="RefSeq" id="WP_094254416.1">
    <property type="nucleotide sequence ID" value="NZ_NNCE01000001.1"/>
</dbReference>
<dbReference type="OrthoDB" id="397389at2"/>
<comment type="caution">
    <text evidence="1">The sequence shown here is derived from an EMBL/GenBank/DDBJ whole genome shotgun (WGS) entry which is preliminary data.</text>
</comment>
<dbReference type="SUPFAM" id="SSF55811">
    <property type="entry name" value="Nudix"/>
    <property type="match status" value="1"/>
</dbReference>
<keyword evidence="2" id="KW-1185">Reference proteome</keyword>
<sequence length="182" mass="21051">MKIKPTLLFKTQWISVYKNEKNFFYCQRKGINSIAALLFRKNENNEVEFMIHYQPMPEVEFKKSWDQPYPCTITGSFEDGDTAEETVIKEVAEEGGFIINKNHIVSSNINASSTQMNEMVFNYLIDVTNLKQGVPTTDGSIFEQVAFNKWVDKKEIEKIIVEELSLSSLANCYLMYLIKYGN</sequence>
<evidence type="ECO:0000313" key="1">
    <source>
        <dbReference type="EMBL" id="TDO21067.1"/>
    </source>
</evidence>
<proteinExistence type="predicted"/>
<name>A0A4R6IH32_9MOLU</name>
<dbReference type="InterPro" id="IPR015797">
    <property type="entry name" value="NUDIX_hydrolase-like_dom_sf"/>
</dbReference>
<protein>
    <submittedName>
        <fullName evidence="1">Uncharacterized protein</fullName>
    </submittedName>
</protein>
<accession>A0A4R6IH32</accession>
<dbReference type="Gene3D" id="3.90.79.10">
    <property type="entry name" value="Nucleoside Triphosphate Pyrophosphohydrolase"/>
    <property type="match status" value="1"/>
</dbReference>
<dbReference type="EMBL" id="SNWN01000009">
    <property type="protein sequence ID" value="TDO21067.1"/>
    <property type="molecule type" value="Genomic_DNA"/>
</dbReference>